<dbReference type="InterPro" id="IPR005471">
    <property type="entry name" value="Tscrpt_reg_IclR_N"/>
</dbReference>
<dbReference type="PROSITE" id="PS51077">
    <property type="entry name" value="HTH_ICLR"/>
    <property type="match status" value="1"/>
</dbReference>
<name>A0ABX5KE40_9BURK</name>
<reference evidence="6 7" key="1">
    <citation type="submission" date="2018-05" db="EMBL/GenBank/DDBJ databases">
        <title>Genomic Encyclopedia of Type Strains, Phase IV (KMG-V): Genome sequencing to study the core and pangenomes of soil and plant-associated prokaryotes.</title>
        <authorList>
            <person name="Whitman W."/>
        </authorList>
    </citation>
    <scope>NUCLEOTIDE SEQUENCE [LARGE SCALE GENOMIC DNA]</scope>
    <source>
        <strain evidence="6 7">SCZa-39</strain>
    </source>
</reference>
<dbReference type="SMART" id="SM00346">
    <property type="entry name" value="HTH_ICLR"/>
    <property type="match status" value="1"/>
</dbReference>
<evidence type="ECO:0000256" key="2">
    <source>
        <dbReference type="ARBA" id="ARBA00023125"/>
    </source>
</evidence>
<keyword evidence="1" id="KW-0805">Transcription regulation</keyword>
<evidence type="ECO:0000313" key="7">
    <source>
        <dbReference type="Proteomes" id="UP000245712"/>
    </source>
</evidence>
<dbReference type="PROSITE" id="PS51078">
    <property type="entry name" value="ICLR_ED"/>
    <property type="match status" value="1"/>
</dbReference>
<evidence type="ECO:0000259" key="5">
    <source>
        <dbReference type="PROSITE" id="PS51078"/>
    </source>
</evidence>
<keyword evidence="7" id="KW-1185">Reference proteome</keyword>
<dbReference type="Pfam" id="PF01614">
    <property type="entry name" value="IclR_C"/>
    <property type="match status" value="1"/>
</dbReference>
<protein>
    <submittedName>
        <fullName evidence="6">IclR family transcriptional regulator</fullName>
    </submittedName>
</protein>
<dbReference type="PANTHER" id="PTHR30136:SF39">
    <property type="entry name" value="TRANSCRIPTIONAL REGULATORY PROTEIN"/>
    <property type="match status" value="1"/>
</dbReference>
<evidence type="ECO:0000256" key="3">
    <source>
        <dbReference type="ARBA" id="ARBA00023163"/>
    </source>
</evidence>
<feature type="domain" description="IclR-ED" evidence="5">
    <location>
        <begin position="77"/>
        <end position="235"/>
    </location>
</feature>
<dbReference type="RefSeq" id="WP_112173769.1">
    <property type="nucleotide sequence ID" value="NZ_CAJZAT010000169.1"/>
</dbReference>
<dbReference type="Gene3D" id="1.10.10.10">
    <property type="entry name" value="Winged helix-like DNA-binding domain superfamily/Winged helix DNA-binding domain"/>
    <property type="match status" value="1"/>
</dbReference>
<evidence type="ECO:0000256" key="1">
    <source>
        <dbReference type="ARBA" id="ARBA00023015"/>
    </source>
</evidence>
<dbReference type="InterPro" id="IPR050707">
    <property type="entry name" value="HTH_MetabolicPath_Reg"/>
</dbReference>
<dbReference type="Gene3D" id="3.30.450.40">
    <property type="match status" value="2"/>
</dbReference>
<keyword evidence="3" id="KW-0804">Transcription</keyword>
<comment type="caution">
    <text evidence="6">The sequence shown here is derived from an EMBL/GenBank/DDBJ whole genome shotgun (WGS) entry which is preliminary data.</text>
</comment>
<dbReference type="SUPFAM" id="SSF46785">
    <property type="entry name" value="Winged helix' DNA-binding domain"/>
    <property type="match status" value="1"/>
</dbReference>
<dbReference type="InterPro" id="IPR036390">
    <property type="entry name" value="WH_DNA-bd_sf"/>
</dbReference>
<gene>
    <name evidence="6" type="ORF">C7402_117130</name>
</gene>
<dbReference type="InterPro" id="IPR036388">
    <property type="entry name" value="WH-like_DNA-bd_sf"/>
</dbReference>
<dbReference type="InterPro" id="IPR029016">
    <property type="entry name" value="GAF-like_dom_sf"/>
</dbReference>
<evidence type="ECO:0000259" key="4">
    <source>
        <dbReference type="PROSITE" id="PS51077"/>
    </source>
</evidence>
<dbReference type="Proteomes" id="UP000245712">
    <property type="component" value="Unassembled WGS sequence"/>
</dbReference>
<evidence type="ECO:0000313" key="6">
    <source>
        <dbReference type="EMBL" id="PVX75718.1"/>
    </source>
</evidence>
<accession>A0ABX5KE40</accession>
<dbReference type="Pfam" id="PF09339">
    <property type="entry name" value="HTH_IclR"/>
    <property type="match status" value="1"/>
</dbReference>
<dbReference type="EMBL" id="QEOB01000017">
    <property type="protein sequence ID" value="PVX75718.1"/>
    <property type="molecule type" value="Genomic_DNA"/>
</dbReference>
<organism evidence="6 7">
    <name type="scientific">Paraburkholderia unamae</name>
    <dbReference type="NCBI Taxonomy" id="219649"/>
    <lineage>
        <taxon>Bacteria</taxon>
        <taxon>Pseudomonadati</taxon>
        <taxon>Pseudomonadota</taxon>
        <taxon>Betaproteobacteria</taxon>
        <taxon>Burkholderiales</taxon>
        <taxon>Burkholderiaceae</taxon>
        <taxon>Paraburkholderia</taxon>
    </lineage>
</organism>
<dbReference type="InterPro" id="IPR014757">
    <property type="entry name" value="Tscrpt_reg_IclR_C"/>
</dbReference>
<proteinExistence type="predicted"/>
<feature type="domain" description="HTH iclR-type" evidence="4">
    <location>
        <begin position="15"/>
        <end position="76"/>
    </location>
</feature>
<dbReference type="SUPFAM" id="SSF55781">
    <property type="entry name" value="GAF domain-like"/>
    <property type="match status" value="1"/>
</dbReference>
<dbReference type="PANTHER" id="PTHR30136">
    <property type="entry name" value="HELIX-TURN-HELIX TRANSCRIPTIONAL REGULATOR, ICLR FAMILY"/>
    <property type="match status" value="1"/>
</dbReference>
<keyword evidence="2" id="KW-0238">DNA-binding</keyword>
<sequence>MTQETATPPKDAEGVAAVDRALAIVAAVEGAAAPVSLSELSRLTGLYKSTILRLVASLEKGALVVQRPDLKYELGPLAFRLGRAYDASHPLRERVLETLDRLVGQGTESASFHVRYDEEQRLCLFRVDSRHSTLDNVNAGDLLPLGRGAPAKVINYYFGRACASLPKDTPLVFTSFGERNPSCAAVSCPVFGSGDQFVGALSLSGPLERYSEEAIAHMTPLLLAAGRALSERLGGRWPAA</sequence>